<accession>A0A3B3RI02</accession>
<comment type="similarity">
    <text evidence="2">Belongs to the dickkopf family.</text>
</comment>
<evidence type="ECO:0000313" key="10">
    <source>
        <dbReference type="Proteomes" id="UP000261540"/>
    </source>
</evidence>
<keyword evidence="5" id="KW-0879">Wnt signaling pathway</keyword>
<evidence type="ECO:0000256" key="7">
    <source>
        <dbReference type="ARBA" id="ARBA00023157"/>
    </source>
</evidence>
<dbReference type="Proteomes" id="UP000261540">
    <property type="component" value="Unplaced"/>
</dbReference>
<keyword evidence="3" id="KW-0217">Developmental protein</keyword>
<keyword evidence="4" id="KW-0964">Secreted</keyword>
<evidence type="ECO:0000259" key="8">
    <source>
        <dbReference type="Pfam" id="PF04706"/>
    </source>
</evidence>
<dbReference type="GO" id="GO:0090090">
    <property type="term" value="P:negative regulation of canonical Wnt signaling pathway"/>
    <property type="evidence" value="ECO:0007669"/>
    <property type="project" value="TreeGrafter"/>
</dbReference>
<keyword evidence="10" id="KW-1185">Reference proteome</keyword>
<name>A0A3B3RI02_9TELE</name>
<feature type="domain" description="Dickkopf N-terminal cysteine-rich" evidence="8">
    <location>
        <begin position="33"/>
        <end position="70"/>
    </location>
</feature>
<dbReference type="GeneTree" id="ENSGT00390000000221"/>
<reference evidence="9" key="2">
    <citation type="submission" date="2025-09" db="UniProtKB">
        <authorList>
            <consortium name="Ensembl"/>
        </authorList>
    </citation>
    <scope>IDENTIFICATION</scope>
</reference>
<evidence type="ECO:0000256" key="3">
    <source>
        <dbReference type="ARBA" id="ARBA00022473"/>
    </source>
</evidence>
<dbReference type="PANTHER" id="PTHR12113">
    <property type="entry name" value="DICKKOPF3-LIKE 3"/>
    <property type="match status" value="1"/>
</dbReference>
<dbReference type="GO" id="GO:0048019">
    <property type="term" value="F:receptor antagonist activity"/>
    <property type="evidence" value="ECO:0007669"/>
    <property type="project" value="TreeGrafter"/>
</dbReference>
<evidence type="ECO:0000256" key="1">
    <source>
        <dbReference type="ARBA" id="ARBA00004613"/>
    </source>
</evidence>
<evidence type="ECO:0000313" key="9">
    <source>
        <dbReference type="Ensembl" id="ENSPKIP00000018247.1"/>
    </source>
</evidence>
<evidence type="ECO:0000256" key="2">
    <source>
        <dbReference type="ARBA" id="ARBA00010842"/>
    </source>
</evidence>
<evidence type="ECO:0000256" key="5">
    <source>
        <dbReference type="ARBA" id="ARBA00022687"/>
    </source>
</evidence>
<dbReference type="GO" id="GO:0005615">
    <property type="term" value="C:extracellular space"/>
    <property type="evidence" value="ECO:0007669"/>
    <property type="project" value="TreeGrafter"/>
</dbReference>
<dbReference type="Ensembl" id="ENSPKIT00000042777.1">
    <property type="protein sequence ID" value="ENSPKIP00000018247.1"/>
    <property type="gene ID" value="ENSPKIG00000003885.1"/>
</dbReference>
<reference evidence="9" key="1">
    <citation type="submission" date="2025-08" db="UniProtKB">
        <authorList>
            <consortium name="Ensembl"/>
        </authorList>
    </citation>
    <scope>IDENTIFICATION</scope>
</reference>
<evidence type="ECO:0000256" key="4">
    <source>
        <dbReference type="ARBA" id="ARBA00022525"/>
    </source>
</evidence>
<protein>
    <recommendedName>
        <fullName evidence="8">Dickkopf N-terminal cysteine-rich domain-containing protein</fullName>
    </recommendedName>
</protein>
<comment type="subcellular location">
    <subcellularLocation>
        <location evidence="1">Secreted</location>
    </subcellularLocation>
</comment>
<proteinExistence type="inferred from homology"/>
<dbReference type="GO" id="GO:0016055">
    <property type="term" value="P:Wnt signaling pathway"/>
    <property type="evidence" value="ECO:0007669"/>
    <property type="project" value="UniProtKB-KW"/>
</dbReference>
<dbReference type="AlphaFoldDB" id="A0A3B3RI02"/>
<keyword evidence="6" id="KW-0732">Signal</keyword>
<dbReference type="GO" id="GO:0039706">
    <property type="term" value="F:co-receptor binding"/>
    <property type="evidence" value="ECO:0007669"/>
    <property type="project" value="TreeGrafter"/>
</dbReference>
<organism evidence="9 10">
    <name type="scientific">Paramormyrops kingsleyae</name>
    <dbReference type="NCBI Taxonomy" id="1676925"/>
    <lineage>
        <taxon>Eukaryota</taxon>
        <taxon>Metazoa</taxon>
        <taxon>Chordata</taxon>
        <taxon>Craniata</taxon>
        <taxon>Vertebrata</taxon>
        <taxon>Euteleostomi</taxon>
        <taxon>Actinopterygii</taxon>
        <taxon>Neopterygii</taxon>
        <taxon>Teleostei</taxon>
        <taxon>Osteoglossocephala</taxon>
        <taxon>Osteoglossomorpha</taxon>
        <taxon>Osteoglossiformes</taxon>
        <taxon>Mormyridae</taxon>
        <taxon>Paramormyrops</taxon>
    </lineage>
</organism>
<dbReference type="PANTHER" id="PTHR12113:SF31">
    <property type="entry name" value="DICKKOPF N-TERMINAL CYSTEINE-RICH DOMAIN-CONTAINING PROTEIN"/>
    <property type="match status" value="1"/>
</dbReference>
<sequence length="163" mass="18323">FVNGGGRVGCWIFVIYYIDVTLGGQCLALLPRGFSCDQHFGLCVPLRQFGQYCRQDAQCMHGLSCMFGKCHHRAPEGQEGARCRADRDCNPSMCCARHHGEHVCKRRLAEGELCFVPDGGLAFSINQICPCEEGLLCRSDAGQQHRQKKFAYHQNPTRWICQP</sequence>
<dbReference type="InterPro" id="IPR006796">
    <property type="entry name" value="Dickkopf_N"/>
</dbReference>
<dbReference type="Gene3D" id="2.10.80.10">
    <property type="entry name" value="Lipase, subunit A"/>
    <property type="match status" value="1"/>
</dbReference>
<dbReference type="Pfam" id="PF04706">
    <property type="entry name" value="Dickkopf_N"/>
    <property type="match status" value="1"/>
</dbReference>
<dbReference type="InterPro" id="IPR039863">
    <property type="entry name" value="DKK1-4"/>
</dbReference>
<keyword evidence="7" id="KW-1015">Disulfide bond</keyword>
<evidence type="ECO:0000256" key="6">
    <source>
        <dbReference type="ARBA" id="ARBA00022729"/>
    </source>
</evidence>